<evidence type="ECO:0000313" key="7">
    <source>
        <dbReference type="EMBL" id="KXT02195.1"/>
    </source>
</evidence>
<dbReference type="PROSITE" id="PS00189">
    <property type="entry name" value="LIPOYL"/>
    <property type="match status" value="1"/>
</dbReference>
<accession>A0A139HI87</accession>
<dbReference type="GO" id="GO:0005960">
    <property type="term" value="C:glycine cleavage complex"/>
    <property type="evidence" value="ECO:0007669"/>
    <property type="project" value="UniProtKB-UniRule"/>
</dbReference>
<name>A0A139HI87_9PEZI</name>
<comment type="subcellular location">
    <subcellularLocation>
        <location evidence="5">Mitochondrion</location>
    </subcellularLocation>
</comment>
<comment type="similarity">
    <text evidence="1 5">Belongs to the GcvH family.</text>
</comment>
<dbReference type="Gene3D" id="2.40.50.100">
    <property type="match status" value="1"/>
</dbReference>
<comment type="function">
    <text evidence="5">The H protein shuttles the methylamine group of glycine from the P protein to the T protein.</text>
</comment>
<evidence type="ECO:0000259" key="6">
    <source>
        <dbReference type="PROSITE" id="PS50968"/>
    </source>
</evidence>
<evidence type="ECO:0000256" key="3">
    <source>
        <dbReference type="ARBA" id="ARBA00022946"/>
    </source>
</evidence>
<feature type="modified residue" description="N6-lipoyllysine" evidence="4">
    <location>
        <position position="130"/>
    </location>
</feature>
<dbReference type="NCBIfam" id="NF002270">
    <property type="entry name" value="PRK01202.1"/>
    <property type="match status" value="1"/>
</dbReference>
<dbReference type="InterPro" id="IPR017453">
    <property type="entry name" value="GCV_H_sub"/>
</dbReference>
<gene>
    <name evidence="7" type="ORF">AC578_5959</name>
</gene>
<dbReference type="InterPro" id="IPR011053">
    <property type="entry name" value="Single_hybrid_motif"/>
</dbReference>
<keyword evidence="5" id="KW-0496">Mitochondrion</keyword>
<comment type="cofactor">
    <cofactor evidence="5">
        <name>(R)-lipoate</name>
        <dbReference type="ChEBI" id="CHEBI:83088"/>
    </cofactor>
    <text evidence="5">Binds 1 lipoyl cofactor covalently.</text>
</comment>
<evidence type="ECO:0000256" key="5">
    <source>
        <dbReference type="RuleBase" id="RU364055"/>
    </source>
</evidence>
<comment type="subunit">
    <text evidence="5">The glycine cleavage system is composed of four proteins: P, T, L and H.</text>
</comment>
<protein>
    <recommendedName>
        <fullName evidence="5">Glycine cleavage system H protein</fullName>
    </recommendedName>
</protein>
<evidence type="ECO:0000256" key="1">
    <source>
        <dbReference type="ARBA" id="ARBA00009249"/>
    </source>
</evidence>
<dbReference type="HAMAP" id="MF_00272">
    <property type="entry name" value="GcvH"/>
    <property type="match status" value="1"/>
</dbReference>
<dbReference type="InterPro" id="IPR002930">
    <property type="entry name" value="GCV_H"/>
</dbReference>
<dbReference type="InterPro" id="IPR033753">
    <property type="entry name" value="GCV_H/Fam206"/>
</dbReference>
<dbReference type="EMBL" id="LFZN01000045">
    <property type="protein sequence ID" value="KXT02195.1"/>
    <property type="molecule type" value="Genomic_DNA"/>
</dbReference>
<evidence type="ECO:0000256" key="4">
    <source>
        <dbReference type="PIRSR" id="PIRSR617453-50"/>
    </source>
</evidence>
<dbReference type="InterPro" id="IPR003016">
    <property type="entry name" value="2-oxoA_DH_lipoyl-BS"/>
</dbReference>
<proteinExistence type="inferred from homology"/>
<feature type="domain" description="Lipoyl-binding" evidence="6">
    <location>
        <begin position="89"/>
        <end position="171"/>
    </location>
</feature>
<dbReference type="AlphaFoldDB" id="A0A139HI87"/>
<dbReference type="SUPFAM" id="SSF51230">
    <property type="entry name" value="Single hybrid motif"/>
    <property type="match status" value="1"/>
</dbReference>
<keyword evidence="8" id="KW-1185">Reference proteome</keyword>
<dbReference type="NCBIfam" id="TIGR00527">
    <property type="entry name" value="gcvH"/>
    <property type="match status" value="1"/>
</dbReference>
<sequence length="197" mass="20998">MASAVAGRAFARSIASSSLARCSRPQYLRLRAQQTALKPARSFSGSATAWVKKYTEDHEWVELSEDGSTGIIHLTHHPTFTCAQLTTSAGTIGISEYAAKALGDVVFVELPTIDLEVGQGESIGAVESVKSASDIMTPISGTIIEANSVLEEKPGTINKSPEADGWLAKIKVSAPEELDALMDADGYKKFTEEADNH</sequence>
<dbReference type="GO" id="GO:0009249">
    <property type="term" value="P:protein lipoylation"/>
    <property type="evidence" value="ECO:0007669"/>
    <property type="project" value="TreeGrafter"/>
</dbReference>
<dbReference type="GO" id="GO:0005739">
    <property type="term" value="C:mitochondrion"/>
    <property type="evidence" value="ECO:0007669"/>
    <property type="project" value="UniProtKB-SubCell"/>
</dbReference>
<evidence type="ECO:0000313" key="8">
    <source>
        <dbReference type="Proteomes" id="UP000070133"/>
    </source>
</evidence>
<organism evidence="7 8">
    <name type="scientific">Pseudocercospora eumusae</name>
    <dbReference type="NCBI Taxonomy" id="321146"/>
    <lineage>
        <taxon>Eukaryota</taxon>
        <taxon>Fungi</taxon>
        <taxon>Dikarya</taxon>
        <taxon>Ascomycota</taxon>
        <taxon>Pezizomycotina</taxon>
        <taxon>Dothideomycetes</taxon>
        <taxon>Dothideomycetidae</taxon>
        <taxon>Mycosphaerellales</taxon>
        <taxon>Mycosphaerellaceae</taxon>
        <taxon>Pseudocercospora</taxon>
    </lineage>
</organism>
<dbReference type="InterPro" id="IPR000089">
    <property type="entry name" value="Biotin_lipoyl"/>
</dbReference>
<keyword evidence="3 5" id="KW-0809">Transit peptide</keyword>
<dbReference type="GO" id="GO:0019464">
    <property type="term" value="P:glycine decarboxylation via glycine cleavage system"/>
    <property type="evidence" value="ECO:0007669"/>
    <property type="project" value="UniProtKB-UniRule"/>
</dbReference>
<reference evidence="7 8" key="1">
    <citation type="submission" date="2015-07" db="EMBL/GenBank/DDBJ databases">
        <title>Comparative genomics of the Sigatoka disease complex on banana suggests a link between parallel evolutionary changes in Pseudocercospora fijiensis and Pseudocercospora eumusae and increased virulence on the banana host.</title>
        <authorList>
            <person name="Chang T.-C."/>
            <person name="Salvucci A."/>
            <person name="Crous P.W."/>
            <person name="Stergiopoulos I."/>
        </authorList>
    </citation>
    <scope>NUCLEOTIDE SEQUENCE [LARGE SCALE GENOMIC DNA]</scope>
    <source>
        <strain evidence="7 8">CBS 114824</strain>
    </source>
</reference>
<keyword evidence="2 4" id="KW-0450">Lipoyl</keyword>
<comment type="caution">
    <text evidence="7">The sequence shown here is derived from an EMBL/GenBank/DDBJ whole genome shotgun (WGS) entry which is preliminary data.</text>
</comment>
<dbReference type="Pfam" id="PF01597">
    <property type="entry name" value="GCV_H"/>
    <property type="match status" value="1"/>
</dbReference>
<dbReference type="PANTHER" id="PTHR11715:SF3">
    <property type="entry name" value="GLYCINE CLEAVAGE SYSTEM H PROTEIN-RELATED"/>
    <property type="match status" value="1"/>
</dbReference>
<dbReference type="PROSITE" id="PS50968">
    <property type="entry name" value="BIOTINYL_LIPOYL"/>
    <property type="match status" value="1"/>
</dbReference>
<dbReference type="CDD" id="cd06848">
    <property type="entry name" value="GCS_H"/>
    <property type="match status" value="1"/>
</dbReference>
<dbReference type="EMBL" id="LFZN01000045">
    <property type="protein sequence ID" value="KXT02194.1"/>
    <property type="molecule type" value="Genomic_DNA"/>
</dbReference>
<evidence type="ECO:0000256" key="2">
    <source>
        <dbReference type="ARBA" id="ARBA00022823"/>
    </source>
</evidence>
<dbReference type="PANTHER" id="PTHR11715">
    <property type="entry name" value="GLYCINE CLEAVAGE SYSTEM H PROTEIN"/>
    <property type="match status" value="1"/>
</dbReference>
<dbReference type="OrthoDB" id="10264154at2759"/>
<dbReference type="Proteomes" id="UP000070133">
    <property type="component" value="Unassembled WGS sequence"/>
</dbReference>